<feature type="chain" id="PRO_5016334588" description="TonB-like protein" evidence="1">
    <location>
        <begin position="27"/>
        <end position="147"/>
    </location>
</feature>
<sequence>MWNRKNNFVILTTVLSSLVLPSCSNSATRQTVEHCPSFYDSALHKQIFTHLDNRPEFPGGDNALASYLLHHYRILDTSEGFIGTFLAEIIINEEGKVISVTINNKKSNELTNQEKEMKVVILSFPNFVPAQCGSTKVAYKYDLPIRF</sequence>
<evidence type="ECO:0008006" key="4">
    <source>
        <dbReference type="Google" id="ProtNLM"/>
    </source>
</evidence>
<proteinExistence type="predicted"/>
<evidence type="ECO:0000256" key="1">
    <source>
        <dbReference type="SAM" id="SignalP"/>
    </source>
</evidence>
<dbReference type="Proteomes" id="UP000249547">
    <property type="component" value="Unassembled WGS sequence"/>
</dbReference>
<feature type="signal peptide" evidence="1">
    <location>
        <begin position="1"/>
        <end position="26"/>
    </location>
</feature>
<name>A0A327QDF0_9BACT</name>
<organism evidence="2 3">
    <name type="scientific">Chitinophaga skermanii</name>
    <dbReference type="NCBI Taxonomy" id="331697"/>
    <lineage>
        <taxon>Bacteria</taxon>
        <taxon>Pseudomonadati</taxon>
        <taxon>Bacteroidota</taxon>
        <taxon>Chitinophagia</taxon>
        <taxon>Chitinophagales</taxon>
        <taxon>Chitinophagaceae</taxon>
        <taxon>Chitinophaga</taxon>
    </lineage>
</organism>
<gene>
    <name evidence="2" type="ORF">LX64_03342</name>
</gene>
<dbReference type="AlphaFoldDB" id="A0A327QDF0"/>
<evidence type="ECO:0000313" key="2">
    <source>
        <dbReference type="EMBL" id="RAJ02331.1"/>
    </source>
</evidence>
<comment type="caution">
    <text evidence="2">The sequence shown here is derived from an EMBL/GenBank/DDBJ whole genome shotgun (WGS) entry which is preliminary data.</text>
</comment>
<accession>A0A327QDF0</accession>
<keyword evidence="3" id="KW-1185">Reference proteome</keyword>
<protein>
    <recommendedName>
        <fullName evidence="4">TonB-like protein</fullName>
    </recommendedName>
</protein>
<reference evidence="2 3" key="1">
    <citation type="submission" date="2018-06" db="EMBL/GenBank/DDBJ databases">
        <title>Genomic Encyclopedia of Archaeal and Bacterial Type Strains, Phase II (KMG-II): from individual species to whole genera.</title>
        <authorList>
            <person name="Goeker M."/>
        </authorList>
    </citation>
    <scope>NUCLEOTIDE SEQUENCE [LARGE SCALE GENOMIC DNA]</scope>
    <source>
        <strain evidence="2 3">DSM 23857</strain>
    </source>
</reference>
<evidence type="ECO:0000313" key="3">
    <source>
        <dbReference type="Proteomes" id="UP000249547"/>
    </source>
</evidence>
<keyword evidence="1" id="KW-0732">Signal</keyword>
<dbReference type="EMBL" id="QLLL01000006">
    <property type="protein sequence ID" value="RAJ02331.1"/>
    <property type="molecule type" value="Genomic_DNA"/>
</dbReference>